<keyword evidence="2" id="KW-1185">Reference proteome</keyword>
<evidence type="ECO:0000313" key="1">
    <source>
        <dbReference type="EMBL" id="CAG8558203.1"/>
    </source>
</evidence>
<proteinExistence type="predicted"/>
<protein>
    <submittedName>
        <fullName evidence="1">331_t:CDS:1</fullName>
    </submittedName>
</protein>
<evidence type="ECO:0000313" key="2">
    <source>
        <dbReference type="Proteomes" id="UP000789508"/>
    </source>
</evidence>
<comment type="caution">
    <text evidence="1">The sequence shown here is derived from an EMBL/GenBank/DDBJ whole genome shotgun (WGS) entry which is preliminary data.</text>
</comment>
<organism evidence="1 2">
    <name type="scientific">Ambispora leptoticha</name>
    <dbReference type="NCBI Taxonomy" id="144679"/>
    <lineage>
        <taxon>Eukaryota</taxon>
        <taxon>Fungi</taxon>
        <taxon>Fungi incertae sedis</taxon>
        <taxon>Mucoromycota</taxon>
        <taxon>Glomeromycotina</taxon>
        <taxon>Glomeromycetes</taxon>
        <taxon>Archaeosporales</taxon>
        <taxon>Ambisporaceae</taxon>
        <taxon>Ambispora</taxon>
    </lineage>
</organism>
<dbReference type="AlphaFoldDB" id="A0A9N9FUE2"/>
<dbReference type="Proteomes" id="UP000789508">
    <property type="component" value="Unassembled WGS sequence"/>
</dbReference>
<reference evidence="1" key="1">
    <citation type="submission" date="2021-06" db="EMBL/GenBank/DDBJ databases">
        <authorList>
            <person name="Kallberg Y."/>
            <person name="Tangrot J."/>
            <person name="Rosling A."/>
        </authorList>
    </citation>
    <scope>NUCLEOTIDE SEQUENCE</scope>
    <source>
        <strain evidence="1">FL130A</strain>
    </source>
</reference>
<dbReference type="EMBL" id="CAJVPS010002035">
    <property type="protein sequence ID" value="CAG8558203.1"/>
    <property type="molecule type" value="Genomic_DNA"/>
</dbReference>
<accession>A0A9N9FUE2</accession>
<dbReference type="OrthoDB" id="10657734at2759"/>
<sequence length="233" mass="27933">MEKFKEIHTNNSKYLGDDDYFELLSPKNRPDANYNSAFLEAKNLILKKFPRETYFREDSSFIIYSKHLHIFTSYYLSEEGSPLPLKVYLNFLESSKDYLDYMKKLRANTFHLTIFKLDRLNGFCNDIVSDYIDNVVNIKEIEYENKYLYSEPKDFQKIENKYQEVNNGKRLNTEKLEDSEKIDFSKNKEVFEEFLIKVCDDYEVKELKKHLDVIIKDFGKIRNDFKGQPNTFL</sequence>
<gene>
    <name evidence="1" type="ORF">ALEPTO_LOCUS6219</name>
</gene>
<name>A0A9N9FUE2_9GLOM</name>